<keyword evidence="3 6" id="KW-0812">Transmembrane</keyword>
<dbReference type="PANTHER" id="PTHR43124">
    <property type="entry name" value="PURINE EFFLUX PUMP PBUE"/>
    <property type="match status" value="1"/>
</dbReference>
<evidence type="ECO:0000256" key="3">
    <source>
        <dbReference type="ARBA" id="ARBA00022692"/>
    </source>
</evidence>
<sequence length="82" mass="8926">MSKTWRIYILALLSFLVGTSEFIIAGILDKISSSMDISLVAAGQLITVFSLVYAIGTPIIMALTSGRDRRKLLLYALGLFEG</sequence>
<keyword evidence="4 6" id="KW-1133">Transmembrane helix</keyword>
<evidence type="ECO:0000256" key="1">
    <source>
        <dbReference type="ARBA" id="ARBA00004651"/>
    </source>
</evidence>
<dbReference type="PROSITE" id="PS50850">
    <property type="entry name" value="MFS"/>
    <property type="match status" value="1"/>
</dbReference>
<evidence type="ECO:0000256" key="6">
    <source>
        <dbReference type="SAM" id="Phobius"/>
    </source>
</evidence>
<reference evidence="8" key="1">
    <citation type="journal article" date="2014" name="Front. Microbiol.">
        <title>High frequency of phylogenetically diverse reductive dehalogenase-homologous genes in deep subseafloor sedimentary metagenomes.</title>
        <authorList>
            <person name="Kawai M."/>
            <person name="Futagami T."/>
            <person name="Toyoda A."/>
            <person name="Takaki Y."/>
            <person name="Nishi S."/>
            <person name="Hori S."/>
            <person name="Arai W."/>
            <person name="Tsubouchi T."/>
            <person name="Morono Y."/>
            <person name="Uchiyama I."/>
            <person name="Ito T."/>
            <person name="Fujiyama A."/>
            <person name="Inagaki F."/>
            <person name="Takami H."/>
        </authorList>
    </citation>
    <scope>NUCLEOTIDE SEQUENCE</scope>
    <source>
        <strain evidence="8">Expedition CK06-06</strain>
    </source>
</reference>
<organism evidence="8">
    <name type="scientific">marine sediment metagenome</name>
    <dbReference type="NCBI Taxonomy" id="412755"/>
    <lineage>
        <taxon>unclassified sequences</taxon>
        <taxon>metagenomes</taxon>
        <taxon>ecological metagenomes</taxon>
    </lineage>
</organism>
<keyword evidence="5 6" id="KW-0472">Membrane</keyword>
<feature type="domain" description="Major facilitator superfamily (MFS) profile" evidence="7">
    <location>
        <begin position="6"/>
        <end position="82"/>
    </location>
</feature>
<feature type="non-terminal residue" evidence="8">
    <location>
        <position position="82"/>
    </location>
</feature>
<protein>
    <recommendedName>
        <fullName evidence="7">Major facilitator superfamily (MFS) profile domain-containing protein</fullName>
    </recommendedName>
</protein>
<evidence type="ECO:0000256" key="5">
    <source>
        <dbReference type="ARBA" id="ARBA00023136"/>
    </source>
</evidence>
<dbReference type="GO" id="GO:0005886">
    <property type="term" value="C:plasma membrane"/>
    <property type="evidence" value="ECO:0007669"/>
    <property type="project" value="UniProtKB-SubCell"/>
</dbReference>
<evidence type="ECO:0000256" key="2">
    <source>
        <dbReference type="ARBA" id="ARBA00022475"/>
    </source>
</evidence>
<dbReference type="AlphaFoldDB" id="X1LDU2"/>
<dbReference type="InterPro" id="IPR050189">
    <property type="entry name" value="MFS_Efflux_Transporters"/>
</dbReference>
<evidence type="ECO:0000256" key="4">
    <source>
        <dbReference type="ARBA" id="ARBA00022989"/>
    </source>
</evidence>
<dbReference type="GO" id="GO:0022857">
    <property type="term" value="F:transmembrane transporter activity"/>
    <property type="evidence" value="ECO:0007669"/>
    <property type="project" value="InterPro"/>
</dbReference>
<proteinExistence type="predicted"/>
<dbReference type="SUPFAM" id="SSF103473">
    <property type="entry name" value="MFS general substrate transporter"/>
    <property type="match status" value="1"/>
</dbReference>
<gene>
    <name evidence="8" type="ORF">S06H3_16991</name>
</gene>
<name>X1LDU2_9ZZZZ</name>
<dbReference type="EMBL" id="BARV01008457">
    <property type="protein sequence ID" value="GAI03996.1"/>
    <property type="molecule type" value="Genomic_DNA"/>
</dbReference>
<feature type="transmembrane region" description="Helical" evidence="6">
    <location>
        <begin position="40"/>
        <end position="63"/>
    </location>
</feature>
<dbReference type="InterPro" id="IPR020846">
    <property type="entry name" value="MFS_dom"/>
</dbReference>
<comment type="caution">
    <text evidence="8">The sequence shown here is derived from an EMBL/GenBank/DDBJ whole genome shotgun (WGS) entry which is preliminary data.</text>
</comment>
<evidence type="ECO:0000259" key="7">
    <source>
        <dbReference type="PROSITE" id="PS50850"/>
    </source>
</evidence>
<dbReference type="InterPro" id="IPR036259">
    <property type="entry name" value="MFS_trans_sf"/>
</dbReference>
<dbReference type="Gene3D" id="1.20.1250.20">
    <property type="entry name" value="MFS general substrate transporter like domains"/>
    <property type="match status" value="1"/>
</dbReference>
<feature type="transmembrane region" description="Helical" evidence="6">
    <location>
        <begin position="7"/>
        <end position="28"/>
    </location>
</feature>
<accession>X1LDU2</accession>
<comment type="subcellular location">
    <subcellularLocation>
        <location evidence="1">Cell membrane</location>
        <topology evidence="1">Multi-pass membrane protein</topology>
    </subcellularLocation>
</comment>
<evidence type="ECO:0000313" key="8">
    <source>
        <dbReference type="EMBL" id="GAI03996.1"/>
    </source>
</evidence>
<dbReference type="PANTHER" id="PTHR43124:SF10">
    <property type="entry name" value="PURINE EFFLUX PUMP PBUE"/>
    <property type="match status" value="1"/>
</dbReference>
<keyword evidence="2" id="KW-1003">Cell membrane</keyword>